<name>A0AA97PQQ7_PYRO3</name>
<dbReference type="GO" id="GO:0006457">
    <property type="term" value="P:protein folding"/>
    <property type="evidence" value="ECO:0007669"/>
    <property type="project" value="TreeGrafter"/>
</dbReference>
<dbReference type="Pfam" id="PF02114">
    <property type="entry name" value="Phosducin"/>
    <property type="match status" value="1"/>
</dbReference>
<dbReference type="InterPro" id="IPR032675">
    <property type="entry name" value="LRR_dom_sf"/>
</dbReference>
<dbReference type="CDD" id="cd02988">
    <property type="entry name" value="Phd_like_VIAF"/>
    <property type="match status" value="1"/>
</dbReference>
<dbReference type="SMART" id="SM00369">
    <property type="entry name" value="LRR_TYP"/>
    <property type="match status" value="2"/>
</dbReference>
<dbReference type="InterPro" id="IPR036249">
    <property type="entry name" value="Thioredoxin-like_sf"/>
</dbReference>
<organism evidence="6">
    <name type="scientific">Pyricularia oryzae (strain Y34)</name>
    <name type="common">Rice blast fungus</name>
    <name type="synonym">Magnaporthe oryzae</name>
    <dbReference type="NCBI Taxonomy" id="1143189"/>
    <lineage>
        <taxon>Eukaryota</taxon>
        <taxon>Fungi</taxon>
        <taxon>Dikarya</taxon>
        <taxon>Ascomycota</taxon>
        <taxon>Pezizomycotina</taxon>
        <taxon>Sordariomycetes</taxon>
        <taxon>Sordariomycetidae</taxon>
        <taxon>Magnaporthales</taxon>
        <taxon>Pyriculariaceae</taxon>
        <taxon>Pyricularia</taxon>
    </lineage>
</organism>
<evidence type="ECO:0000256" key="3">
    <source>
        <dbReference type="ARBA" id="ARBA00022737"/>
    </source>
</evidence>
<evidence type="ECO:0000256" key="2">
    <source>
        <dbReference type="ARBA" id="ARBA00022614"/>
    </source>
</evidence>
<dbReference type="InterPro" id="IPR003591">
    <property type="entry name" value="Leu-rich_rpt_typical-subtyp"/>
</dbReference>
<dbReference type="EMBL" id="JH792986">
    <property type="protein sequence ID" value="ELQ43472.1"/>
    <property type="molecule type" value="Genomic_DNA"/>
</dbReference>
<gene>
    <name evidence="6" type="ORF">OOU_Y34scaffold00150g19</name>
</gene>
<feature type="region of interest" description="Disordered" evidence="4">
    <location>
        <begin position="261"/>
        <end position="363"/>
    </location>
</feature>
<sequence>MAAPFDQRIAVPIDDPNADTEWNEILRKHKIIPEKEPDPNPMIEEAILAARQIAHENRLEGKDIDELKELEDEEDEAFMEHYLQKRMQELKALSQKAVHGSVYPISKPEYQREVTDASSDNKTVMINLVSSLGGNVESRVLSDLWRQAAKEYGDIKFCEMRADQAIEGYPDKNCPTILVYRNGDIVKQIVTLMTVGGPRMSMLDLDKILVEVGAVPDTDMRVLQRRRRAEDAEEERISRFLSSTGELPRHFILERHPTFQPMEDESQPSLPSFPALNNPRLRLNQAPPAHLFTDSSEPAAFSSDDDPSLESYSHHGRRKKRRIGSWFHQSSQQQLSSDPPFPEFVEGAASRPKAIAPGAPRQLRRDMDSGVWLASDDTVDKTIVPDEPTAAQAPSPLVPRVASGLHRCASIRNISPEESLAQKIIQDCIEEGDEDVNIASLGLESIAASTIQPLSGFQLIPTVVEDVPFEARDIKLKLYLGNNRLARVPASICDLSFLTVLSLRGNGLKELPPGISQLRNLEQLNIAQNALRWLPHELLELITTSKKLEFLSLHPNPYCQPESNRDAGQTPEYRTISFSEGASKRDSYATWSAFSGIAGSHGGCLVARSPMQYVDGLGRPCNTDIVNLDEGSWLPAADLYSEPAKPPATFDDAPPTRARSLLELALESCSQASTSTSTDLRSLMPDTSPAHLLELLDRIDQLRDAGPQRCARPGCAKRQSMVIPRVQWLDWWVLGKYHIHKTDKETGQLVSEPEGAEVQGTDWSINLAASAATLVPVMSKGCSWRCVPEVPEKTMPTPKCDSIMIVHRN</sequence>
<reference evidence="6" key="1">
    <citation type="journal article" date="2012" name="PLoS Genet.">
        <title>Comparative analysis of the genomes of two field isolates of the rice blast fungus Magnaporthe oryzae.</title>
        <authorList>
            <person name="Xue M."/>
            <person name="Yang J."/>
            <person name="Li Z."/>
            <person name="Hu S."/>
            <person name="Yao N."/>
            <person name="Dean R.A."/>
            <person name="Zhao W."/>
            <person name="Shen M."/>
            <person name="Zhang H."/>
            <person name="Li C."/>
            <person name="Liu L."/>
            <person name="Cao L."/>
            <person name="Xu X."/>
            <person name="Xing Y."/>
            <person name="Hsiang T."/>
            <person name="Zhang Z."/>
            <person name="Xu J.R."/>
            <person name="Peng Y.L."/>
        </authorList>
    </citation>
    <scope>NUCLEOTIDE SEQUENCE</scope>
    <source>
        <strain evidence="6">Y34</strain>
    </source>
</reference>
<protein>
    <submittedName>
        <fullName evidence="6">Phosducin family protein</fullName>
    </submittedName>
</protein>
<dbReference type="GO" id="GO:0005737">
    <property type="term" value="C:cytoplasm"/>
    <property type="evidence" value="ECO:0007669"/>
    <property type="project" value="TreeGrafter"/>
</dbReference>
<keyword evidence="3" id="KW-0677">Repeat</keyword>
<dbReference type="SUPFAM" id="SSF52075">
    <property type="entry name" value="Outer arm dynein light chain 1"/>
    <property type="match status" value="1"/>
</dbReference>
<dbReference type="Proteomes" id="UP000011086">
    <property type="component" value="Unassembled WGS sequence"/>
</dbReference>
<dbReference type="SUPFAM" id="SSF52833">
    <property type="entry name" value="Thioredoxin-like"/>
    <property type="match status" value="1"/>
</dbReference>
<evidence type="ECO:0000256" key="4">
    <source>
        <dbReference type="SAM" id="MobiDB-lite"/>
    </source>
</evidence>
<dbReference type="InterPro" id="IPR024253">
    <property type="entry name" value="Phosducin_thioredoxin-like_dom"/>
</dbReference>
<dbReference type="Gene3D" id="3.80.10.10">
    <property type="entry name" value="Ribonuclease Inhibitor"/>
    <property type="match status" value="1"/>
</dbReference>
<evidence type="ECO:0000256" key="1">
    <source>
        <dbReference type="ARBA" id="ARBA00009686"/>
    </source>
</evidence>
<feature type="compositionally biased region" description="Basic residues" evidence="4">
    <location>
        <begin position="314"/>
        <end position="323"/>
    </location>
</feature>
<dbReference type="PANTHER" id="PTHR45809">
    <property type="entry name" value="VIRAL IAP-ASSOCIATED FACTOR HOMOLOG"/>
    <property type="match status" value="1"/>
</dbReference>
<dbReference type="InterPro" id="IPR051498">
    <property type="entry name" value="Phosducin-like_chap/apop_reg"/>
</dbReference>
<evidence type="ECO:0000259" key="5">
    <source>
        <dbReference type="Pfam" id="PF02114"/>
    </source>
</evidence>
<dbReference type="Gene3D" id="3.40.30.10">
    <property type="entry name" value="Glutaredoxin"/>
    <property type="match status" value="1"/>
</dbReference>
<keyword evidence="2" id="KW-0433">Leucine-rich repeat</keyword>
<evidence type="ECO:0000313" key="6">
    <source>
        <dbReference type="EMBL" id="ELQ43472.1"/>
    </source>
</evidence>
<accession>A0AA97PQQ7</accession>
<feature type="domain" description="Phosducin" evidence="5">
    <location>
        <begin position="71"/>
        <end position="229"/>
    </location>
</feature>
<proteinExistence type="inferred from homology"/>
<dbReference type="PANTHER" id="PTHR45809:SF3">
    <property type="entry name" value="VIRAL IAP-ASSOCIATED FACTOR HOMOLOG"/>
    <property type="match status" value="1"/>
</dbReference>
<dbReference type="AlphaFoldDB" id="A0AA97PQQ7"/>
<comment type="similarity">
    <text evidence="1">Belongs to the phosducin family.</text>
</comment>